<reference evidence="5 6" key="1">
    <citation type="submission" date="2018-11" db="EMBL/GenBank/DDBJ databases">
        <title>Sequencing the genomes of 1000 actinobacteria strains.</title>
        <authorList>
            <person name="Klenk H.-P."/>
        </authorList>
    </citation>
    <scope>NUCLEOTIDE SEQUENCE [LARGE SCALE GENOMIC DNA]</scope>
    <source>
        <strain evidence="5 6">DSM 9580</strain>
    </source>
</reference>
<organism evidence="5 6">
    <name type="scientific">Agrococcus jenensis</name>
    <dbReference type="NCBI Taxonomy" id="46353"/>
    <lineage>
        <taxon>Bacteria</taxon>
        <taxon>Bacillati</taxon>
        <taxon>Actinomycetota</taxon>
        <taxon>Actinomycetes</taxon>
        <taxon>Micrococcales</taxon>
        <taxon>Microbacteriaceae</taxon>
        <taxon>Agrococcus</taxon>
    </lineage>
</organism>
<name>A0A3N2ARV8_9MICO</name>
<evidence type="ECO:0000259" key="4">
    <source>
        <dbReference type="PROSITE" id="PS50949"/>
    </source>
</evidence>
<gene>
    <name evidence="5" type="ORF">EDD26_1149</name>
</gene>
<evidence type="ECO:0000313" key="6">
    <source>
        <dbReference type="Proteomes" id="UP000275456"/>
    </source>
</evidence>
<proteinExistence type="predicted"/>
<keyword evidence="2" id="KW-0238">DNA-binding</keyword>
<dbReference type="SMART" id="SM00895">
    <property type="entry name" value="FCD"/>
    <property type="match status" value="1"/>
</dbReference>
<dbReference type="OrthoDB" id="9816161at2"/>
<dbReference type="SUPFAM" id="SSF46785">
    <property type="entry name" value="Winged helix' DNA-binding domain"/>
    <property type="match status" value="1"/>
</dbReference>
<dbReference type="PANTHER" id="PTHR43537">
    <property type="entry name" value="TRANSCRIPTIONAL REGULATOR, GNTR FAMILY"/>
    <property type="match status" value="1"/>
</dbReference>
<evidence type="ECO:0000256" key="1">
    <source>
        <dbReference type="ARBA" id="ARBA00023015"/>
    </source>
</evidence>
<dbReference type="EMBL" id="RKHJ01000001">
    <property type="protein sequence ID" value="ROR65779.1"/>
    <property type="molecule type" value="Genomic_DNA"/>
</dbReference>
<dbReference type="InterPro" id="IPR000524">
    <property type="entry name" value="Tscrpt_reg_HTH_GntR"/>
</dbReference>
<comment type="caution">
    <text evidence="5">The sequence shown here is derived from an EMBL/GenBank/DDBJ whole genome shotgun (WGS) entry which is preliminary data.</text>
</comment>
<evidence type="ECO:0000313" key="5">
    <source>
        <dbReference type="EMBL" id="ROR65779.1"/>
    </source>
</evidence>
<protein>
    <submittedName>
        <fullName evidence="5">GntR family transcriptional regulator</fullName>
    </submittedName>
</protein>
<dbReference type="GO" id="GO:0003677">
    <property type="term" value="F:DNA binding"/>
    <property type="evidence" value="ECO:0007669"/>
    <property type="project" value="UniProtKB-KW"/>
</dbReference>
<feature type="domain" description="HTH gntR-type" evidence="4">
    <location>
        <begin position="25"/>
        <end position="92"/>
    </location>
</feature>
<dbReference type="SUPFAM" id="SSF48008">
    <property type="entry name" value="GntR ligand-binding domain-like"/>
    <property type="match status" value="1"/>
</dbReference>
<dbReference type="GO" id="GO:0003700">
    <property type="term" value="F:DNA-binding transcription factor activity"/>
    <property type="evidence" value="ECO:0007669"/>
    <property type="project" value="InterPro"/>
</dbReference>
<dbReference type="Pfam" id="PF07729">
    <property type="entry name" value="FCD"/>
    <property type="match status" value="1"/>
</dbReference>
<dbReference type="AlphaFoldDB" id="A0A3N2ARV8"/>
<dbReference type="Proteomes" id="UP000275456">
    <property type="component" value="Unassembled WGS sequence"/>
</dbReference>
<dbReference type="CDD" id="cd07377">
    <property type="entry name" value="WHTH_GntR"/>
    <property type="match status" value="1"/>
</dbReference>
<dbReference type="SMART" id="SM00345">
    <property type="entry name" value="HTH_GNTR"/>
    <property type="match status" value="1"/>
</dbReference>
<dbReference type="InterPro" id="IPR008920">
    <property type="entry name" value="TF_FadR/GntR_C"/>
</dbReference>
<dbReference type="InterPro" id="IPR011711">
    <property type="entry name" value="GntR_C"/>
</dbReference>
<accession>A0A3N2ARV8</accession>
<dbReference type="PROSITE" id="PS50949">
    <property type="entry name" value="HTH_GNTR"/>
    <property type="match status" value="1"/>
</dbReference>
<dbReference type="InterPro" id="IPR036390">
    <property type="entry name" value="WH_DNA-bd_sf"/>
</dbReference>
<dbReference type="Pfam" id="PF00392">
    <property type="entry name" value="GntR"/>
    <property type="match status" value="1"/>
</dbReference>
<evidence type="ECO:0000256" key="2">
    <source>
        <dbReference type="ARBA" id="ARBA00023125"/>
    </source>
</evidence>
<dbReference type="Gene3D" id="1.20.120.530">
    <property type="entry name" value="GntR ligand-binding domain-like"/>
    <property type="match status" value="1"/>
</dbReference>
<dbReference type="InterPro" id="IPR036388">
    <property type="entry name" value="WH-like_DNA-bd_sf"/>
</dbReference>
<sequence length="237" mass="26204">MSSIADVTESAAQRWGVSPVGRLAAPVKEQVVTAIRDAILDFKLRPGDRLVEREIIESMEVSRATVREAISVLASEGLVTIVPQKGAHVTQPSLDDAEDLYEVRASLESLVVRRFIDRATDEDVARLVATVDRMAERLDEPPTILDFLKAKDEFYDVLLAGARSSSLTQLLGSIQARVRLLRVSSLSTADRLPQVVREMREIVDAISARNPDRGARLMAEHIHMASRLALRTLRAQS</sequence>
<keyword evidence="1" id="KW-0805">Transcription regulation</keyword>
<keyword evidence="3" id="KW-0804">Transcription</keyword>
<evidence type="ECO:0000256" key="3">
    <source>
        <dbReference type="ARBA" id="ARBA00023163"/>
    </source>
</evidence>
<dbReference type="PRINTS" id="PR00035">
    <property type="entry name" value="HTHGNTR"/>
</dbReference>
<dbReference type="PANTHER" id="PTHR43537:SF24">
    <property type="entry name" value="GLUCONATE OPERON TRANSCRIPTIONAL REPRESSOR"/>
    <property type="match status" value="1"/>
</dbReference>
<keyword evidence="6" id="KW-1185">Reference proteome</keyword>
<dbReference type="Gene3D" id="1.10.10.10">
    <property type="entry name" value="Winged helix-like DNA-binding domain superfamily/Winged helix DNA-binding domain"/>
    <property type="match status" value="1"/>
</dbReference>